<evidence type="ECO:0000256" key="1">
    <source>
        <dbReference type="SAM" id="Coils"/>
    </source>
</evidence>
<evidence type="ECO:0000313" key="4">
    <source>
        <dbReference type="Proteomes" id="UP000264589"/>
    </source>
</evidence>
<protein>
    <recommendedName>
        <fullName evidence="5">Cell division protein FtsL</fullName>
    </recommendedName>
</protein>
<keyword evidence="1" id="KW-0175">Coiled coil</keyword>
<evidence type="ECO:0000256" key="2">
    <source>
        <dbReference type="SAM" id="SignalP"/>
    </source>
</evidence>
<accession>A0A371RFX6</accession>
<reference evidence="3 4" key="1">
    <citation type="submission" date="2018-08" db="EMBL/GenBank/DDBJ databases">
        <title>Parvularcula sp. SM1705, isolated from surface water of the South Sea China.</title>
        <authorList>
            <person name="Sun L."/>
        </authorList>
    </citation>
    <scope>NUCLEOTIDE SEQUENCE [LARGE SCALE GENOMIC DNA]</scope>
    <source>
        <strain evidence="3 4">SM1705</strain>
    </source>
</reference>
<evidence type="ECO:0008006" key="5">
    <source>
        <dbReference type="Google" id="ProtNLM"/>
    </source>
</evidence>
<dbReference type="InParanoid" id="A0A371RFX6"/>
<evidence type="ECO:0000313" key="3">
    <source>
        <dbReference type="EMBL" id="RFB04353.1"/>
    </source>
</evidence>
<keyword evidence="2" id="KW-0732">Signal</keyword>
<dbReference type="AlphaFoldDB" id="A0A371RFX6"/>
<keyword evidence="4" id="KW-1185">Reference proteome</keyword>
<dbReference type="OrthoDB" id="9901589at2"/>
<feature type="signal peptide" evidence="2">
    <location>
        <begin position="1"/>
        <end position="24"/>
    </location>
</feature>
<dbReference type="EMBL" id="QUQO01000001">
    <property type="protein sequence ID" value="RFB04353.1"/>
    <property type="molecule type" value="Genomic_DNA"/>
</dbReference>
<organism evidence="3 4">
    <name type="scientific">Parvularcula marina</name>
    <dbReference type="NCBI Taxonomy" id="2292771"/>
    <lineage>
        <taxon>Bacteria</taxon>
        <taxon>Pseudomonadati</taxon>
        <taxon>Pseudomonadota</taxon>
        <taxon>Alphaproteobacteria</taxon>
        <taxon>Parvularculales</taxon>
        <taxon>Parvularculaceae</taxon>
        <taxon>Parvularcula</taxon>
    </lineage>
</organism>
<dbReference type="Proteomes" id="UP000264589">
    <property type="component" value="Unassembled WGS sequence"/>
</dbReference>
<dbReference type="RefSeq" id="WP_116390982.1">
    <property type="nucleotide sequence ID" value="NZ_CAXQPM010000026.1"/>
</dbReference>
<sequence>MKYIAIFLTLILALAAAGRFHAEAQVRKSQDEIDRLDREAERLGAEVEKARLDVEVLESASRLSKLNSSKLALGTVRAEQLLDDRRFAQVIGMPTEEIESPVAKNADVIGNAIGMADPTLTEKAVNE</sequence>
<name>A0A371RFX6_9PROT</name>
<proteinExistence type="predicted"/>
<feature type="chain" id="PRO_5017009889" description="Cell division protein FtsL" evidence="2">
    <location>
        <begin position="25"/>
        <end position="127"/>
    </location>
</feature>
<comment type="caution">
    <text evidence="3">The sequence shown here is derived from an EMBL/GenBank/DDBJ whole genome shotgun (WGS) entry which is preliminary data.</text>
</comment>
<feature type="coiled-coil region" evidence="1">
    <location>
        <begin position="19"/>
        <end position="60"/>
    </location>
</feature>
<gene>
    <name evidence="3" type="ORF">DX908_03075</name>
</gene>